<dbReference type="InterPro" id="IPR003680">
    <property type="entry name" value="Flavodoxin_fold"/>
</dbReference>
<comment type="cofactor">
    <cofactor evidence="1">
        <name>FAD</name>
        <dbReference type="ChEBI" id="CHEBI:57692"/>
    </cofactor>
</comment>
<evidence type="ECO:0000259" key="5">
    <source>
        <dbReference type="Pfam" id="PF02525"/>
    </source>
</evidence>
<name>A0A1M5R5C9_9GAMM</name>
<gene>
    <name evidence="6" type="ORF">SAMN02745129_1486</name>
</gene>
<organism evidence="6 7">
    <name type="scientific">Ferrimonas marina</name>
    <dbReference type="NCBI Taxonomy" id="299255"/>
    <lineage>
        <taxon>Bacteria</taxon>
        <taxon>Pseudomonadati</taxon>
        <taxon>Pseudomonadota</taxon>
        <taxon>Gammaproteobacteria</taxon>
        <taxon>Alteromonadales</taxon>
        <taxon>Ferrimonadaceae</taxon>
        <taxon>Ferrimonas</taxon>
    </lineage>
</organism>
<accession>A0A1M5R5C9</accession>
<dbReference type="Proteomes" id="UP000184268">
    <property type="component" value="Unassembled WGS sequence"/>
</dbReference>
<sequence>MNILIINTHQPYPFSEGKLSQAMVDLAAEVAQAKGHKVRITQVAEGYEVAEEIEKHLWADRVVLQIPVNWMGVPWSFKKYMDDVYTAGMMGELCDGDGRTRQDPSKQYGTGGKLEGKQYLMSLTFNAPQEAFDDPKQWLFEGKGVDDLLYPQHMNFRFFGLTGLPTFAAYDVMKNPQIEQDLVRFQAHLQQHL</sequence>
<keyword evidence="2" id="KW-0285">Flavoprotein</keyword>
<evidence type="ECO:0000313" key="6">
    <source>
        <dbReference type="EMBL" id="SHH21378.1"/>
    </source>
</evidence>
<evidence type="ECO:0000256" key="4">
    <source>
        <dbReference type="ARBA" id="ARBA00037981"/>
    </source>
</evidence>
<evidence type="ECO:0000313" key="7">
    <source>
        <dbReference type="Proteomes" id="UP000184268"/>
    </source>
</evidence>
<protein>
    <submittedName>
        <fullName evidence="6">Modulator of drug activity B</fullName>
    </submittedName>
</protein>
<proteinExistence type="inferred from homology"/>
<dbReference type="InterPro" id="IPR052397">
    <property type="entry name" value="NADPH-QR_MdaB"/>
</dbReference>
<feature type="domain" description="Flavodoxin-like fold" evidence="5">
    <location>
        <begin position="1"/>
        <end position="193"/>
    </location>
</feature>
<evidence type="ECO:0000256" key="3">
    <source>
        <dbReference type="ARBA" id="ARBA00022827"/>
    </source>
</evidence>
<dbReference type="EMBL" id="FQXG01000002">
    <property type="protein sequence ID" value="SHH21378.1"/>
    <property type="molecule type" value="Genomic_DNA"/>
</dbReference>
<dbReference type="OrthoDB" id="9798454at2"/>
<dbReference type="InterPro" id="IPR029039">
    <property type="entry name" value="Flavoprotein-like_sf"/>
</dbReference>
<dbReference type="Pfam" id="PF02525">
    <property type="entry name" value="Flavodoxin_2"/>
    <property type="match status" value="1"/>
</dbReference>
<evidence type="ECO:0000256" key="2">
    <source>
        <dbReference type="ARBA" id="ARBA00022630"/>
    </source>
</evidence>
<keyword evidence="7" id="KW-1185">Reference proteome</keyword>
<dbReference type="AlphaFoldDB" id="A0A1M5R5C9"/>
<comment type="similarity">
    <text evidence="4">Belongs to the oxidoreductase MdaB family.</text>
</comment>
<dbReference type="SUPFAM" id="SSF52218">
    <property type="entry name" value="Flavoproteins"/>
    <property type="match status" value="1"/>
</dbReference>
<reference evidence="6 7" key="1">
    <citation type="submission" date="2016-11" db="EMBL/GenBank/DDBJ databases">
        <authorList>
            <person name="Jaros S."/>
            <person name="Januszkiewicz K."/>
            <person name="Wedrychowicz H."/>
        </authorList>
    </citation>
    <scope>NUCLEOTIDE SEQUENCE [LARGE SCALE GENOMIC DNA]</scope>
    <source>
        <strain evidence="6 7">DSM 16917</strain>
    </source>
</reference>
<dbReference type="PANTHER" id="PTHR46305:SF3">
    <property type="entry name" value="NADPH:QUINONE OXIDOREDUCTASE MDAB"/>
    <property type="match status" value="1"/>
</dbReference>
<evidence type="ECO:0000256" key="1">
    <source>
        <dbReference type="ARBA" id="ARBA00001974"/>
    </source>
</evidence>
<keyword evidence="3" id="KW-0274">FAD</keyword>
<dbReference type="Gene3D" id="3.40.50.360">
    <property type="match status" value="1"/>
</dbReference>
<dbReference type="STRING" id="299255.SAMN02745129_1486"/>
<dbReference type="PANTHER" id="PTHR46305">
    <property type="match status" value="1"/>
</dbReference>
<dbReference type="RefSeq" id="WP_067657745.1">
    <property type="nucleotide sequence ID" value="NZ_FQXG01000002.1"/>
</dbReference>